<dbReference type="PANTHER" id="PTHR45138:SF9">
    <property type="entry name" value="DIGUANYLATE CYCLASE DGCM-RELATED"/>
    <property type="match status" value="1"/>
</dbReference>
<evidence type="ECO:0000259" key="4">
    <source>
        <dbReference type="PROSITE" id="PS50887"/>
    </source>
</evidence>
<dbReference type="InterPro" id="IPR000160">
    <property type="entry name" value="GGDEF_dom"/>
</dbReference>
<feature type="transmembrane region" description="Helical" evidence="3">
    <location>
        <begin position="130"/>
        <end position="150"/>
    </location>
</feature>
<dbReference type="GO" id="GO:0043709">
    <property type="term" value="P:cell adhesion involved in single-species biofilm formation"/>
    <property type="evidence" value="ECO:0007669"/>
    <property type="project" value="TreeGrafter"/>
</dbReference>
<proteinExistence type="predicted"/>
<dbReference type="Pfam" id="PF00990">
    <property type="entry name" value="GGDEF"/>
    <property type="match status" value="1"/>
</dbReference>
<keyword evidence="3" id="KW-0812">Transmembrane</keyword>
<gene>
    <name evidence="5" type="ORF">SAMN04488503_2727</name>
</gene>
<dbReference type="InterPro" id="IPR043128">
    <property type="entry name" value="Rev_trsase/Diguanyl_cyclase"/>
</dbReference>
<dbReference type="GO" id="GO:0005886">
    <property type="term" value="C:plasma membrane"/>
    <property type="evidence" value="ECO:0007669"/>
    <property type="project" value="TreeGrafter"/>
</dbReference>
<dbReference type="EMBL" id="FZOC01000006">
    <property type="protein sequence ID" value="SNS09928.1"/>
    <property type="molecule type" value="Genomic_DNA"/>
</dbReference>
<evidence type="ECO:0000256" key="1">
    <source>
        <dbReference type="ARBA" id="ARBA00012528"/>
    </source>
</evidence>
<organism evidence="5 6">
    <name type="scientific">Humidesulfovibrio mexicanus</name>
    <dbReference type="NCBI Taxonomy" id="147047"/>
    <lineage>
        <taxon>Bacteria</taxon>
        <taxon>Pseudomonadati</taxon>
        <taxon>Thermodesulfobacteriota</taxon>
        <taxon>Desulfovibrionia</taxon>
        <taxon>Desulfovibrionales</taxon>
        <taxon>Desulfovibrionaceae</taxon>
        <taxon>Humidesulfovibrio</taxon>
    </lineage>
</organism>
<dbReference type="PROSITE" id="PS50887">
    <property type="entry name" value="GGDEF"/>
    <property type="match status" value="1"/>
</dbReference>
<dbReference type="PANTHER" id="PTHR45138">
    <property type="entry name" value="REGULATORY COMPONENTS OF SENSORY TRANSDUCTION SYSTEM"/>
    <property type="match status" value="1"/>
</dbReference>
<evidence type="ECO:0000313" key="5">
    <source>
        <dbReference type="EMBL" id="SNS09928.1"/>
    </source>
</evidence>
<sequence>MEQLLQVDIRTVLLLMSLGNMAAAGLLVFYGALRRNTPEGVFTLAKLVLGPGWLLLLLRGYVPDACSFGLGNGLLMAGFWLEAASIKVLDAQQAIPPGPAPRVFPLGVVAAAMLLGFLSTWLLSHPGLRIAATSTVASGCFALSASRLFFGASRPSPLRLSLGAGFVALTLATLGRTVVALTSEGFTIFSTSPLHGALFALLYTLMFAGTFGLVLVLKENTDRTLVRIATQDELTGAPNRRALLANARALTAMARREGQPLAAFMLDIDRFKQVNDTFGHATGDEVLRDLARVIRNGLRTYDAYGRYGGEEFVAVLPGLDRQAALRVAERIRASAEASQPTENPHVRYTVSIGVALCAAEDDCTDENERLLELLDRADQAMYEAKRLGRNRVQLEAAEEDAALGATRGTDAPA</sequence>
<dbReference type="Gene3D" id="3.30.70.270">
    <property type="match status" value="1"/>
</dbReference>
<keyword evidence="3" id="KW-0472">Membrane</keyword>
<feature type="transmembrane region" description="Helical" evidence="3">
    <location>
        <begin position="194"/>
        <end position="217"/>
    </location>
</feature>
<dbReference type="InterPro" id="IPR029787">
    <property type="entry name" value="Nucleotide_cyclase"/>
</dbReference>
<name>A0A239BR88_9BACT</name>
<evidence type="ECO:0000256" key="3">
    <source>
        <dbReference type="SAM" id="Phobius"/>
    </source>
</evidence>
<keyword evidence="3" id="KW-1133">Transmembrane helix</keyword>
<dbReference type="InterPro" id="IPR050469">
    <property type="entry name" value="Diguanylate_Cyclase"/>
</dbReference>
<feature type="transmembrane region" description="Helical" evidence="3">
    <location>
        <begin position="103"/>
        <end position="124"/>
    </location>
</feature>
<feature type="transmembrane region" description="Helical" evidence="3">
    <location>
        <begin position="12"/>
        <end position="33"/>
    </location>
</feature>
<keyword evidence="6" id="KW-1185">Reference proteome</keyword>
<protein>
    <recommendedName>
        <fullName evidence="1">diguanylate cyclase</fullName>
        <ecNumber evidence="1">2.7.7.65</ecNumber>
    </recommendedName>
</protein>
<feature type="transmembrane region" description="Helical" evidence="3">
    <location>
        <begin position="162"/>
        <end position="182"/>
    </location>
</feature>
<dbReference type="OrthoDB" id="9813903at2"/>
<reference evidence="5 6" key="1">
    <citation type="submission" date="2017-06" db="EMBL/GenBank/DDBJ databases">
        <authorList>
            <person name="Kim H.J."/>
            <person name="Triplett B.A."/>
        </authorList>
    </citation>
    <scope>NUCLEOTIDE SEQUENCE [LARGE SCALE GENOMIC DNA]</scope>
    <source>
        <strain evidence="5 6">DSM 13116</strain>
    </source>
</reference>
<dbReference type="GO" id="GO:1902201">
    <property type="term" value="P:negative regulation of bacterial-type flagellum-dependent cell motility"/>
    <property type="evidence" value="ECO:0007669"/>
    <property type="project" value="TreeGrafter"/>
</dbReference>
<dbReference type="SUPFAM" id="SSF55073">
    <property type="entry name" value="Nucleotide cyclase"/>
    <property type="match status" value="1"/>
</dbReference>
<accession>A0A239BR88</accession>
<feature type="transmembrane region" description="Helical" evidence="3">
    <location>
        <begin position="68"/>
        <end position="91"/>
    </location>
</feature>
<dbReference type="AlphaFoldDB" id="A0A239BR88"/>
<comment type="catalytic activity">
    <reaction evidence="2">
        <text>2 GTP = 3',3'-c-di-GMP + 2 diphosphate</text>
        <dbReference type="Rhea" id="RHEA:24898"/>
        <dbReference type="ChEBI" id="CHEBI:33019"/>
        <dbReference type="ChEBI" id="CHEBI:37565"/>
        <dbReference type="ChEBI" id="CHEBI:58805"/>
        <dbReference type="EC" id="2.7.7.65"/>
    </reaction>
</comment>
<evidence type="ECO:0000256" key="2">
    <source>
        <dbReference type="ARBA" id="ARBA00034247"/>
    </source>
</evidence>
<dbReference type="SMART" id="SM00267">
    <property type="entry name" value="GGDEF"/>
    <property type="match status" value="1"/>
</dbReference>
<dbReference type="GO" id="GO:0052621">
    <property type="term" value="F:diguanylate cyclase activity"/>
    <property type="evidence" value="ECO:0007669"/>
    <property type="project" value="UniProtKB-EC"/>
</dbReference>
<feature type="domain" description="GGDEF" evidence="4">
    <location>
        <begin position="259"/>
        <end position="397"/>
    </location>
</feature>
<dbReference type="FunFam" id="3.30.70.270:FF:000001">
    <property type="entry name" value="Diguanylate cyclase domain protein"/>
    <property type="match status" value="1"/>
</dbReference>
<dbReference type="CDD" id="cd01949">
    <property type="entry name" value="GGDEF"/>
    <property type="match status" value="1"/>
</dbReference>
<evidence type="ECO:0000313" key="6">
    <source>
        <dbReference type="Proteomes" id="UP000198324"/>
    </source>
</evidence>
<dbReference type="RefSeq" id="WP_089274935.1">
    <property type="nucleotide sequence ID" value="NZ_FZOC01000006.1"/>
</dbReference>
<dbReference type="EC" id="2.7.7.65" evidence="1"/>
<dbReference type="NCBIfam" id="TIGR00254">
    <property type="entry name" value="GGDEF"/>
    <property type="match status" value="1"/>
</dbReference>
<feature type="transmembrane region" description="Helical" evidence="3">
    <location>
        <begin position="40"/>
        <end position="62"/>
    </location>
</feature>
<dbReference type="Proteomes" id="UP000198324">
    <property type="component" value="Unassembled WGS sequence"/>
</dbReference>